<proteinExistence type="predicted"/>
<dbReference type="Proteomes" id="UP000242972">
    <property type="component" value="Unassembled WGS sequence"/>
</dbReference>
<comment type="caution">
    <text evidence="1">The sequence shown here is derived from an EMBL/GenBank/DDBJ whole genome shotgun (WGS) entry which is preliminary data.</text>
</comment>
<organism evidence="1 2">
    <name type="scientific">Sulfobacillus benefaciens</name>
    <dbReference type="NCBI Taxonomy" id="453960"/>
    <lineage>
        <taxon>Bacteria</taxon>
        <taxon>Bacillati</taxon>
        <taxon>Bacillota</taxon>
        <taxon>Clostridia</taxon>
        <taxon>Eubacteriales</taxon>
        <taxon>Clostridiales Family XVII. Incertae Sedis</taxon>
        <taxon>Sulfobacillus</taxon>
    </lineage>
</organism>
<sequence length="188" mass="21543">MMLTRMLNSMAQIILEDPYITGKELARKLGYADEKAVYYWTLRSSYKGLTGFKRAVLSGQYRIQDTIAREPRQRYGRVPIIAGFRDGREPLLSGETITVVGVPTVQWAWRYPGPPVGPFLPDDVLLLGYWPAPDPATWCVAQQQDTNHHQIRLIIGIKDDARLLDPTLMNIDAQSWPRYTIHQLIRSF</sequence>
<dbReference type="EMBL" id="PXYW01000007">
    <property type="protein sequence ID" value="PSR34627.1"/>
    <property type="molecule type" value="Genomic_DNA"/>
</dbReference>
<gene>
    <name evidence="1" type="ORF">C7B46_04105</name>
</gene>
<protein>
    <submittedName>
        <fullName evidence="1">Uncharacterized protein</fullName>
    </submittedName>
</protein>
<accession>A0A2T2XJG8</accession>
<evidence type="ECO:0000313" key="1">
    <source>
        <dbReference type="EMBL" id="PSR34627.1"/>
    </source>
</evidence>
<evidence type="ECO:0000313" key="2">
    <source>
        <dbReference type="Proteomes" id="UP000242972"/>
    </source>
</evidence>
<reference evidence="1 2" key="1">
    <citation type="journal article" date="2014" name="BMC Genomics">
        <title>Comparison of environmental and isolate Sulfobacillus genomes reveals diverse carbon, sulfur, nitrogen, and hydrogen metabolisms.</title>
        <authorList>
            <person name="Justice N.B."/>
            <person name="Norman A."/>
            <person name="Brown C.T."/>
            <person name="Singh A."/>
            <person name="Thomas B.C."/>
            <person name="Banfield J.F."/>
        </authorList>
    </citation>
    <scope>NUCLEOTIDE SEQUENCE [LARGE SCALE GENOMIC DNA]</scope>
    <source>
        <strain evidence="1">AMDSBA4</strain>
    </source>
</reference>
<name>A0A2T2XJG8_9FIRM</name>
<dbReference type="AlphaFoldDB" id="A0A2T2XJG8"/>